<gene>
    <name evidence="1" type="ORF">Tsubulata_037022</name>
</gene>
<accession>A0A9Q0FCU6</accession>
<reference evidence="1" key="2">
    <citation type="journal article" date="2023" name="Plants (Basel)">
        <title>Annotation of the Turnera subulata (Passifloraceae) Draft Genome Reveals the S-Locus Evolved after the Divergence of Turneroideae from Passifloroideae in a Stepwise Manner.</title>
        <authorList>
            <person name="Henning P.M."/>
            <person name="Roalson E.H."/>
            <person name="Mir W."/>
            <person name="McCubbin A.G."/>
            <person name="Shore J.S."/>
        </authorList>
    </citation>
    <scope>NUCLEOTIDE SEQUENCE</scope>
    <source>
        <strain evidence="1">F60SS</strain>
    </source>
</reference>
<reference evidence="1" key="1">
    <citation type="submission" date="2022-02" db="EMBL/GenBank/DDBJ databases">
        <authorList>
            <person name="Henning P.M."/>
            <person name="McCubbin A.G."/>
            <person name="Shore J.S."/>
        </authorList>
    </citation>
    <scope>NUCLEOTIDE SEQUENCE</scope>
    <source>
        <strain evidence="1">F60SS</strain>
        <tissue evidence="1">Leaves</tissue>
    </source>
</reference>
<evidence type="ECO:0000313" key="2">
    <source>
        <dbReference type="Proteomes" id="UP001141552"/>
    </source>
</evidence>
<sequence length="69" mass="8048">MKLDEQKNRWVKILDELKDSILFIGPPHSFSVFAKHFPRCKAIAFTLKRHISFIANKLDLHVITLALVF</sequence>
<evidence type="ECO:0000313" key="1">
    <source>
        <dbReference type="EMBL" id="KAJ4828986.1"/>
    </source>
</evidence>
<dbReference type="AlphaFoldDB" id="A0A9Q0FCU6"/>
<comment type="caution">
    <text evidence="1">The sequence shown here is derived from an EMBL/GenBank/DDBJ whole genome shotgun (WGS) entry which is preliminary data.</text>
</comment>
<feature type="non-terminal residue" evidence="1">
    <location>
        <position position="1"/>
    </location>
</feature>
<organism evidence="1 2">
    <name type="scientific">Turnera subulata</name>
    <dbReference type="NCBI Taxonomy" id="218843"/>
    <lineage>
        <taxon>Eukaryota</taxon>
        <taxon>Viridiplantae</taxon>
        <taxon>Streptophyta</taxon>
        <taxon>Embryophyta</taxon>
        <taxon>Tracheophyta</taxon>
        <taxon>Spermatophyta</taxon>
        <taxon>Magnoliopsida</taxon>
        <taxon>eudicotyledons</taxon>
        <taxon>Gunneridae</taxon>
        <taxon>Pentapetalae</taxon>
        <taxon>rosids</taxon>
        <taxon>fabids</taxon>
        <taxon>Malpighiales</taxon>
        <taxon>Passifloraceae</taxon>
        <taxon>Turnera</taxon>
    </lineage>
</organism>
<name>A0A9Q0FCU6_9ROSI</name>
<dbReference type="EMBL" id="JAKUCV010006025">
    <property type="protein sequence ID" value="KAJ4828986.1"/>
    <property type="molecule type" value="Genomic_DNA"/>
</dbReference>
<dbReference type="Proteomes" id="UP001141552">
    <property type="component" value="Unassembled WGS sequence"/>
</dbReference>
<keyword evidence="2" id="KW-1185">Reference proteome</keyword>
<protein>
    <submittedName>
        <fullName evidence="1">Uncharacterized protein</fullName>
    </submittedName>
</protein>
<dbReference type="OrthoDB" id="1082638at2759"/>
<proteinExistence type="predicted"/>